<reference evidence="1" key="1">
    <citation type="submission" date="2023-10" db="EMBL/GenBank/DDBJ databases">
        <title>Genome sequence of Blautia coccoides DSM 935.</title>
        <authorList>
            <person name="Boeer T."/>
            <person name="Bengelsdorf F.R."/>
            <person name="Daniel R."/>
            <person name="Poehlein A."/>
        </authorList>
    </citation>
    <scope>NUCLEOTIDE SEQUENCE [LARGE SCALE GENOMIC DNA]</scope>
    <source>
        <strain evidence="1">DSM 935</strain>
    </source>
</reference>
<proteinExistence type="predicted"/>
<accession>A0ABZ0UDY5</accession>
<evidence type="ECO:0000313" key="1">
    <source>
        <dbReference type="EMBL" id="WPX75460.1"/>
    </source>
</evidence>
<evidence type="ECO:0000313" key="2">
    <source>
        <dbReference type="Proteomes" id="UP001325248"/>
    </source>
</evidence>
<sequence length="94" mass="10925">MQNIEDFNWDSLYRQTQAWMDRERIPGKVDTGCRSIRSGCPVVDIRVPCRGNKAIIERVCNYRHVYRFGGYIAGGVRYYILGIRFTENGEMDNG</sequence>
<keyword evidence="2" id="KW-1185">Reference proteome</keyword>
<organism evidence="1 2">
    <name type="scientific">Blautia producta</name>
    <dbReference type="NCBI Taxonomy" id="33035"/>
    <lineage>
        <taxon>Bacteria</taxon>
        <taxon>Bacillati</taxon>
        <taxon>Bacillota</taxon>
        <taxon>Clostridia</taxon>
        <taxon>Lachnospirales</taxon>
        <taxon>Lachnospiraceae</taxon>
        <taxon>Blautia</taxon>
    </lineage>
</organism>
<dbReference type="EMBL" id="CP136422">
    <property type="protein sequence ID" value="WPX75460.1"/>
    <property type="molecule type" value="Genomic_DNA"/>
</dbReference>
<gene>
    <name evidence="1" type="ORF">BLCOC_38220</name>
</gene>
<protein>
    <submittedName>
        <fullName evidence="1">Uncharacterized protein</fullName>
    </submittedName>
</protein>
<name>A0ABZ0UDY5_9FIRM</name>
<dbReference type="Proteomes" id="UP001325248">
    <property type="component" value="Chromosome"/>
</dbReference>